<accession>A0ABM1NC48</accession>
<feature type="transmembrane region" description="Helical" evidence="1">
    <location>
        <begin position="6"/>
        <end position="26"/>
    </location>
</feature>
<keyword evidence="2" id="KW-1185">Reference proteome</keyword>
<gene>
    <name evidence="3" type="primary">LOC108568050</name>
</gene>
<reference evidence="3" key="1">
    <citation type="submission" date="2025-08" db="UniProtKB">
        <authorList>
            <consortium name="RefSeq"/>
        </authorList>
    </citation>
    <scope>IDENTIFICATION</scope>
    <source>
        <tissue evidence="3">Whole Larva</tissue>
    </source>
</reference>
<keyword evidence="1" id="KW-1133">Transmembrane helix</keyword>
<keyword evidence="1" id="KW-0472">Membrane</keyword>
<evidence type="ECO:0000313" key="3">
    <source>
        <dbReference type="RefSeq" id="XP_017784398.1"/>
    </source>
</evidence>
<dbReference type="Proteomes" id="UP000695000">
    <property type="component" value="Unplaced"/>
</dbReference>
<evidence type="ECO:0000313" key="2">
    <source>
        <dbReference type="Proteomes" id="UP000695000"/>
    </source>
</evidence>
<protein>
    <submittedName>
        <fullName evidence="3">Uncharacterized protein LOC108568050</fullName>
    </submittedName>
</protein>
<evidence type="ECO:0000256" key="1">
    <source>
        <dbReference type="SAM" id="Phobius"/>
    </source>
</evidence>
<keyword evidence="1" id="KW-0812">Transmembrane</keyword>
<dbReference type="GeneID" id="108568050"/>
<dbReference type="RefSeq" id="XP_017784398.1">
    <property type="nucleotide sequence ID" value="XM_017928909.1"/>
</dbReference>
<sequence length="105" mass="12091">MYQYLLFLILAIGVFTGLLYLIMFLMDLIGTPASSKAYFESSDKLTVNVVPLKVNRELPEPLIWYTLKGEDSSENRRVSGYIKNIKEFLKGKPILKIIWNDVCEI</sequence>
<organism evidence="2 3">
    <name type="scientific">Nicrophorus vespilloides</name>
    <name type="common">Boreal carrion beetle</name>
    <dbReference type="NCBI Taxonomy" id="110193"/>
    <lineage>
        <taxon>Eukaryota</taxon>
        <taxon>Metazoa</taxon>
        <taxon>Ecdysozoa</taxon>
        <taxon>Arthropoda</taxon>
        <taxon>Hexapoda</taxon>
        <taxon>Insecta</taxon>
        <taxon>Pterygota</taxon>
        <taxon>Neoptera</taxon>
        <taxon>Endopterygota</taxon>
        <taxon>Coleoptera</taxon>
        <taxon>Polyphaga</taxon>
        <taxon>Staphyliniformia</taxon>
        <taxon>Silphidae</taxon>
        <taxon>Nicrophorinae</taxon>
        <taxon>Nicrophorus</taxon>
    </lineage>
</organism>
<proteinExistence type="predicted"/>
<name>A0ABM1NC48_NICVS</name>